<evidence type="ECO:0008006" key="3">
    <source>
        <dbReference type="Google" id="ProtNLM"/>
    </source>
</evidence>
<dbReference type="Proteomes" id="UP000239366">
    <property type="component" value="Unassembled WGS sequence"/>
</dbReference>
<dbReference type="Gene3D" id="2.60.120.1140">
    <property type="entry name" value="Protein of unknown function DUF192"/>
    <property type="match status" value="1"/>
</dbReference>
<name>A0A2S7T4M2_9FLAO</name>
<evidence type="ECO:0000313" key="2">
    <source>
        <dbReference type="Proteomes" id="UP000239366"/>
    </source>
</evidence>
<accession>A0A2S7T4M2</accession>
<evidence type="ECO:0000313" key="1">
    <source>
        <dbReference type="EMBL" id="PQJ14521.1"/>
    </source>
</evidence>
<dbReference type="InterPro" id="IPR038695">
    <property type="entry name" value="Saro_0823-like_sf"/>
</dbReference>
<reference evidence="2" key="1">
    <citation type="submission" date="2016-11" db="EMBL/GenBank/DDBJ databases">
        <title>Trade-off between light-utilization and light-protection in marine flavobacteria.</title>
        <authorList>
            <person name="Kumagai Y."/>
            <person name="Yoshizawa S."/>
            <person name="Kogure K."/>
        </authorList>
    </citation>
    <scope>NUCLEOTIDE SEQUENCE [LARGE SCALE GENOMIC DNA]</scope>
    <source>
        <strain evidence="2">SG-18</strain>
    </source>
</reference>
<dbReference type="PROSITE" id="PS51257">
    <property type="entry name" value="PROKAR_LIPOPROTEIN"/>
    <property type="match status" value="1"/>
</dbReference>
<dbReference type="EMBL" id="MQVX01000001">
    <property type="protein sequence ID" value="PQJ14521.1"/>
    <property type="molecule type" value="Genomic_DNA"/>
</dbReference>
<dbReference type="PANTHER" id="PTHR37953:SF1">
    <property type="entry name" value="UPF0127 PROTEIN MJ1496"/>
    <property type="match status" value="1"/>
</dbReference>
<dbReference type="Pfam" id="PF02643">
    <property type="entry name" value="DUF192"/>
    <property type="match status" value="1"/>
</dbReference>
<protein>
    <recommendedName>
        <fullName evidence="3">DUF192 domain-containing protein</fullName>
    </recommendedName>
</protein>
<organism evidence="1 2">
    <name type="scientific">Aureicoccus marinus</name>
    <dbReference type="NCBI Taxonomy" id="754435"/>
    <lineage>
        <taxon>Bacteria</taxon>
        <taxon>Pseudomonadati</taxon>
        <taxon>Bacteroidota</taxon>
        <taxon>Flavobacteriia</taxon>
        <taxon>Flavobacteriales</taxon>
        <taxon>Flavobacteriaceae</taxon>
        <taxon>Aureicoccus</taxon>
    </lineage>
</organism>
<proteinExistence type="predicted"/>
<dbReference type="InterPro" id="IPR003795">
    <property type="entry name" value="DUF192"/>
</dbReference>
<comment type="caution">
    <text evidence="1">The sequence shown here is derived from an EMBL/GenBank/DDBJ whole genome shotgun (WGS) entry which is preliminary data.</text>
</comment>
<dbReference type="AlphaFoldDB" id="A0A2S7T4M2"/>
<dbReference type="OrthoDB" id="5526466at2"/>
<dbReference type="PANTHER" id="PTHR37953">
    <property type="entry name" value="UPF0127 PROTEIN MJ1496"/>
    <property type="match status" value="1"/>
</dbReference>
<gene>
    <name evidence="1" type="ORF">BST99_01030</name>
</gene>
<sequence length="167" mass="18944">MATYKSHVSSFLAGALILLTIACGEKDQKTINTSSDVQFAVEGQLKMFKDSTEQPYADFEIEIADNDYEIQTGMMYRKSLRSNRGMLFIFPEEQPRYFYMKNTEISLDIIYLNAEKKIISFQKNAKPLDESSLPSEGPAQYVFEINGGQADALGMQVGDRMEFTKTK</sequence>
<dbReference type="RefSeq" id="WP_105000154.1">
    <property type="nucleotide sequence ID" value="NZ_MQVX01000001.1"/>
</dbReference>
<keyword evidence="2" id="KW-1185">Reference proteome</keyword>